<accession>A0ACD5WAE4</accession>
<evidence type="ECO:0000313" key="2">
    <source>
        <dbReference type="Proteomes" id="UP001732700"/>
    </source>
</evidence>
<dbReference type="Proteomes" id="UP001732700">
    <property type="component" value="Chromosome 4A"/>
</dbReference>
<sequence length="542" mass="57562">MARGRRRVAVAVPVGGGGGRGHGRAFVPGSAENASASAGFVAAQLGMCRLNAEQKQSMKRVIESSDVDPERASKMIDQMAGSDTDSTDSGEMEELGPLHEAAAMGRMDTCKYLVEDLGFDINAEANNDSGMTPLACAVSRGKAIAVRYLLEKGADPDKEDIIGFTPLHYATKEGNDGLVRLLISKGASVNASSSEGTPLHMAASNGKSAIVQILLQNNADANRVCADLGTPMTAAVLSAAVVCVVPGKISESAALKCMKLLVKAGADLNYANPDTPLVIATSKDLSECVKYLLEVGADANIPINHGGMTPIEIAADSGRRELVEILFTHTYPIPSVSDWSVEGIIAHAKSKQLKEKEKKRDKEDKVKLKSDSEKTSKKVDANSGKTSKKVDASASKSSAKNKVGDKDEKAKLKSLGAKAVEEKDYAAATKFYSEAIKVDLADAALYSNRSLCHLKSGEAQEALVDANACISVKPDWPKGYYRKGAAFMALKEHKEACDAFMVAVKLDPENGEMHDAFWEAVVAMKKEHSSVESDDSSDWSSS</sequence>
<reference evidence="1" key="2">
    <citation type="submission" date="2025-09" db="UniProtKB">
        <authorList>
            <consortium name="EnsemblPlants"/>
        </authorList>
    </citation>
    <scope>IDENTIFICATION</scope>
</reference>
<reference evidence="1" key="1">
    <citation type="submission" date="2021-05" db="EMBL/GenBank/DDBJ databases">
        <authorList>
            <person name="Scholz U."/>
            <person name="Mascher M."/>
            <person name="Fiebig A."/>
        </authorList>
    </citation>
    <scope>NUCLEOTIDE SEQUENCE [LARGE SCALE GENOMIC DNA]</scope>
</reference>
<name>A0ACD5WAE4_AVESA</name>
<evidence type="ECO:0000313" key="1">
    <source>
        <dbReference type="EnsemblPlants" id="AVESA.00010b.r2.4AG0600460.1.CDS"/>
    </source>
</evidence>
<proteinExistence type="predicted"/>
<protein>
    <submittedName>
        <fullName evidence="1">Uncharacterized protein</fullName>
    </submittedName>
</protein>
<dbReference type="EnsemblPlants" id="AVESA.00010b.r2.4AG0600460.1">
    <property type="protein sequence ID" value="AVESA.00010b.r2.4AG0600460.1.CDS"/>
    <property type="gene ID" value="AVESA.00010b.r2.4AG0600460"/>
</dbReference>
<organism evidence="1 2">
    <name type="scientific">Avena sativa</name>
    <name type="common">Oat</name>
    <dbReference type="NCBI Taxonomy" id="4498"/>
    <lineage>
        <taxon>Eukaryota</taxon>
        <taxon>Viridiplantae</taxon>
        <taxon>Streptophyta</taxon>
        <taxon>Embryophyta</taxon>
        <taxon>Tracheophyta</taxon>
        <taxon>Spermatophyta</taxon>
        <taxon>Magnoliopsida</taxon>
        <taxon>Liliopsida</taxon>
        <taxon>Poales</taxon>
        <taxon>Poaceae</taxon>
        <taxon>BOP clade</taxon>
        <taxon>Pooideae</taxon>
        <taxon>Poodae</taxon>
        <taxon>Poeae</taxon>
        <taxon>Poeae Chloroplast Group 1 (Aveneae type)</taxon>
        <taxon>Aveninae</taxon>
        <taxon>Avena</taxon>
    </lineage>
</organism>
<keyword evidence="2" id="KW-1185">Reference proteome</keyword>